<organism evidence="1 2">
    <name type="scientific">Azospirillum lipoferum</name>
    <dbReference type="NCBI Taxonomy" id="193"/>
    <lineage>
        <taxon>Bacteria</taxon>
        <taxon>Pseudomonadati</taxon>
        <taxon>Pseudomonadota</taxon>
        <taxon>Alphaproteobacteria</taxon>
        <taxon>Rhodospirillales</taxon>
        <taxon>Azospirillaceae</taxon>
        <taxon>Azospirillum</taxon>
    </lineage>
</organism>
<comment type="caution">
    <text evidence="1">The sequence shown here is derived from an EMBL/GenBank/DDBJ whole genome shotgun (WGS) entry which is preliminary data.</text>
</comment>
<dbReference type="RefSeq" id="WP_149231959.1">
    <property type="nucleotide sequence ID" value="NZ_JALJXJ010000006.1"/>
</dbReference>
<gene>
    <name evidence="1" type="ORF">FZ942_15390</name>
</gene>
<dbReference type="AlphaFoldDB" id="A0A5A9GQ96"/>
<keyword evidence="2" id="KW-1185">Reference proteome</keyword>
<sequence length="198" mass="21895">MNDDFLKINRIIGHTWGEPSEFISTPPYSTISYQAKNFRISCQEERLQFDQVLSPGDWDISELVEAASNYVGVLRHVQYISIGVNAIFSGTTQTEGSEWIKSELLSESMVRRAGHVASAGIRLQLAIDPGSSLTIMVEPAPRGEGSSISEQESNQVQFQTNCHRTLSSGHPELIELIKSTPEDLKKTKETIEKTVGVA</sequence>
<name>A0A5A9GQ96_AZOLI</name>
<protein>
    <submittedName>
        <fullName evidence="1">Uncharacterized protein</fullName>
    </submittedName>
</protein>
<reference evidence="1 2" key="1">
    <citation type="submission" date="2019-08" db="EMBL/GenBank/DDBJ databases">
        <authorList>
            <person name="Grouzdev D."/>
            <person name="Tikhonova E."/>
            <person name="Kravchenko I."/>
        </authorList>
    </citation>
    <scope>NUCLEOTIDE SEQUENCE [LARGE SCALE GENOMIC DNA]</scope>
    <source>
        <strain evidence="1 2">59b</strain>
    </source>
</reference>
<dbReference type="Proteomes" id="UP000324927">
    <property type="component" value="Unassembled WGS sequence"/>
</dbReference>
<dbReference type="EMBL" id="VTTN01000005">
    <property type="protein sequence ID" value="KAA0595774.1"/>
    <property type="molecule type" value="Genomic_DNA"/>
</dbReference>
<evidence type="ECO:0000313" key="1">
    <source>
        <dbReference type="EMBL" id="KAA0595774.1"/>
    </source>
</evidence>
<proteinExistence type="predicted"/>
<evidence type="ECO:0000313" key="2">
    <source>
        <dbReference type="Proteomes" id="UP000324927"/>
    </source>
</evidence>
<accession>A0A5A9GQ96</accession>